<dbReference type="InterPro" id="IPR000086">
    <property type="entry name" value="NUDIX_hydrolase_dom"/>
</dbReference>
<evidence type="ECO:0000256" key="1">
    <source>
        <dbReference type="SAM" id="MobiDB-lite"/>
    </source>
</evidence>
<evidence type="ECO:0000313" key="4">
    <source>
        <dbReference type="Proteomes" id="UP001055712"/>
    </source>
</evidence>
<dbReference type="Proteomes" id="UP001055712">
    <property type="component" value="Unassembled WGS sequence"/>
</dbReference>
<keyword evidence="4" id="KW-1185">Reference proteome</keyword>
<name>A0A9D4Z0P5_CHLVU</name>
<reference evidence="3" key="2">
    <citation type="submission" date="2020-11" db="EMBL/GenBank/DDBJ databases">
        <authorList>
            <person name="Cecchin M."/>
            <person name="Marcolungo L."/>
            <person name="Rossato M."/>
            <person name="Girolomoni L."/>
            <person name="Cosentino E."/>
            <person name="Cuine S."/>
            <person name="Li-Beisson Y."/>
            <person name="Delledonne M."/>
            <person name="Ballottari M."/>
        </authorList>
    </citation>
    <scope>NUCLEOTIDE SEQUENCE</scope>
    <source>
        <strain evidence="3">211/11P</strain>
        <tissue evidence="3">Whole cell</tissue>
    </source>
</reference>
<dbReference type="AlphaFoldDB" id="A0A9D4Z0P5"/>
<accession>A0A9D4Z0P5</accession>
<feature type="compositionally biased region" description="Polar residues" evidence="1">
    <location>
        <begin position="1"/>
        <end position="16"/>
    </location>
</feature>
<feature type="domain" description="Nudix hydrolase" evidence="2">
    <location>
        <begin position="80"/>
        <end position="194"/>
    </location>
</feature>
<feature type="region of interest" description="Disordered" evidence="1">
    <location>
        <begin position="1"/>
        <end position="20"/>
    </location>
</feature>
<evidence type="ECO:0000313" key="3">
    <source>
        <dbReference type="EMBL" id="KAI3436829.1"/>
    </source>
</evidence>
<dbReference type="EMBL" id="SIDB01000002">
    <property type="protein sequence ID" value="KAI3436829.1"/>
    <property type="molecule type" value="Genomic_DNA"/>
</dbReference>
<dbReference type="OrthoDB" id="185493at2759"/>
<protein>
    <recommendedName>
        <fullName evidence="2">Nudix hydrolase domain-containing protein</fullName>
    </recommendedName>
</protein>
<evidence type="ECO:0000259" key="2">
    <source>
        <dbReference type="Pfam" id="PF00293"/>
    </source>
</evidence>
<organism evidence="3 4">
    <name type="scientific">Chlorella vulgaris</name>
    <name type="common">Green alga</name>
    <dbReference type="NCBI Taxonomy" id="3077"/>
    <lineage>
        <taxon>Eukaryota</taxon>
        <taxon>Viridiplantae</taxon>
        <taxon>Chlorophyta</taxon>
        <taxon>core chlorophytes</taxon>
        <taxon>Trebouxiophyceae</taxon>
        <taxon>Chlorellales</taxon>
        <taxon>Chlorellaceae</taxon>
        <taxon>Chlorella clade</taxon>
        <taxon>Chlorella</taxon>
    </lineage>
</organism>
<gene>
    <name evidence="3" type="ORF">D9Q98_006239</name>
</gene>
<dbReference type="Pfam" id="PF00293">
    <property type="entry name" value="NUDIX"/>
    <property type="match status" value="1"/>
</dbReference>
<dbReference type="SUPFAM" id="SSF55811">
    <property type="entry name" value="Nudix"/>
    <property type="match status" value="1"/>
</dbReference>
<comment type="caution">
    <text evidence="3">The sequence shown here is derived from an EMBL/GenBank/DDBJ whole genome shotgun (WGS) entry which is preliminary data.</text>
</comment>
<reference evidence="3" key="1">
    <citation type="journal article" date="2019" name="Plant J.">
        <title>Chlorella vulgaris genome assembly and annotation reveals the molecular basis for metabolic acclimation to high light conditions.</title>
        <authorList>
            <person name="Cecchin M."/>
            <person name="Marcolungo L."/>
            <person name="Rossato M."/>
            <person name="Girolomoni L."/>
            <person name="Cosentino E."/>
            <person name="Cuine S."/>
            <person name="Li-Beisson Y."/>
            <person name="Delledonne M."/>
            <person name="Ballottari M."/>
        </authorList>
    </citation>
    <scope>NUCLEOTIDE SEQUENCE</scope>
    <source>
        <strain evidence="3">211/11P</strain>
    </source>
</reference>
<dbReference type="InterPro" id="IPR015797">
    <property type="entry name" value="NUDIX_hydrolase-like_dom_sf"/>
</dbReference>
<proteinExistence type="predicted"/>
<sequence length="228" mass="25437">MSSTGGQHQTDRQQNGAAAEPAPLAAASFKVVGEDVIHARYLTLYNRAVQFPPSTPDAAKGPVHEFDVIGHPQAEFHYAVVFPYHSADSTVTLVREYAQGPHCMVWCLPTGAYDPRKHADYQGCARAEMSEEAQLAGGTWVPLMPEGHPGIPEVKWCRNRFHAYLVIDPRPDEQPGQRDKEELIEVCRVGLPELRELMMGGEMLLPSITTCYMALERIRELQRQERGS</sequence>
<dbReference type="Gene3D" id="3.90.79.10">
    <property type="entry name" value="Nucleoside Triphosphate Pyrophosphohydrolase"/>
    <property type="match status" value="1"/>
</dbReference>